<gene>
    <name evidence="2" type="ORF">A2382_00185</name>
</gene>
<accession>A0A1F8CV33</accession>
<organism evidence="2 3">
    <name type="scientific">Candidatus Woesebacteria bacterium RIFOXYB1_FULL_38_16</name>
    <dbReference type="NCBI Taxonomy" id="1802538"/>
    <lineage>
        <taxon>Bacteria</taxon>
        <taxon>Candidatus Woeseibacteriota</taxon>
    </lineage>
</organism>
<evidence type="ECO:0000256" key="1">
    <source>
        <dbReference type="SAM" id="MobiDB-lite"/>
    </source>
</evidence>
<dbReference type="Proteomes" id="UP000178999">
    <property type="component" value="Unassembled WGS sequence"/>
</dbReference>
<comment type="caution">
    <text evidence="2">The sequence shown here is derived from an EMBL/GenBank/DDBJ whole genome shotgun (WGS) entry which is preliminary data.</text>
</comment>
<dbReference type="EMBL" id="MGHY01000003">
    <property type="protein sequence ID" value="OGM80187.1"/>
    <property type="molecule type" value="Genomic_DNA"/>
</dbReference>
<dbReference type="STRING" id="1802538.A2382_00185"/>
<sequence length="60" mass="6804">MQESKNPRKRRKQKKDSSSPSDGDTGVPVTETIDTVALHEQIDQLLLETEYLVQRRCGCS</sequence>
<proteinExistence type="predicted"/>
<evidence type="ECO:0000313" key="3">
    <source>
        <dbReference type="Proteomes" id="UP000178999"/>
    </source>
</evidence>
<reference evidence="2 3" key="1">
    <citation type="journal article" date="2016" name="Nat. Commun.">
        <title>Thousands of microbial genomes shed light on interconnected biogeochemical processes in an aquifer system.</title>
        <authorList>
            <person name="Anantharaman K."/>
            <person name="Brown C.T."/>
            <person name="Hug L.A."/>
            <person name="Sharon I."/>
            <person name="Castelle C.J."/>
            <person name="Probst A.J."/>
            <person name="Thomas B.C."/>
            <person name="Singh A."/>
            <person name="Wilkins M.J."/>
            <person name="Karaoz U."/>
            <person name="Brodie E.L."/>
            <person name="Williams K.H."/>
            <person name="Hubbard S.S."/>
            <person name="Banfield J.F."/>
        </authorList>
    </citation>
    <scope>NUCLEOTIDE SEQUENCE [LARGE SCALE GENOMIC DNA]</scope>
</reference>
<dbReference type="AlphaFoldDB" id="A0A1F8CV33"/>
<evidence type="ECO:0000313" key="2">
    <source>
        <dbReference type="EMBL" id="OGM80187.1"/>
    </source>
</evidence>
<name>A0A1F8CV33_9BACT</name>
<protein>
    <submittedName>
        <fullName evidence="2">Uncharacterized protein</fullName>
    </submittedName>
</protein>
<feature type="region of interest" description="Disordered" evidence="1">
    <location>
        <begin position="1"/>
        <end position="32"/>
    </location>
</feature>